<dbReference type="InterPro" id="IPR002433">
    <property type="entry name" value="Orn_de-COase"/>
</dbReference>
<dbReference type="SUPFAM" id="SSF50621">
    <property type="entry name" value="Alanine racemase C-terminal domain-like"/>
    <property type="match status" value="1"/>
</dbReference>
<proteinExistence type="inferred from homology"/>
<dbReference type="GO" id="GO:0033387">
    <property type="term" value="P:putrescine biosynthetic process from arginine, via ornithine"/>
    <property type="evidence" value="ECO:0007669"/>
    <property type="project" value="TreeGrafter"/>
</dbReference>
<dbReference type="GO" id="GO:0005737">
    <property type="term" value="C:cytoplasm"/>
    <property type="evidence" value="ECO:0007669"/>
    <property type="project" value="TreeGrafter"/>
</dbReference>
<dbReference type="AlphaFoldDB" id="A0A8T0FB01"/>
<sequence>MPHVRPFFAVKTNSDPVFLRLLALLGFSFDCATEGEIRYVLKAGGDPKNIIFAHVIKPPGALQYAASVGVELMTFDCKEELLKIHKYFPEARLVLRIVAEDVECSYDLRDKFGCEVEEAEEILSFAKTLDLNVIGVSFHVGGLCKNPNSYAATIRASREVFNTAKQLGFHFTMLDIGGGFLGDKNSEGLFHEISSVIRSALKENFPDPDIEIIAEPGTYFVCSAVTLTTAICGKKERNSHCKTMNGMNPVRRFYYVNDSIYGSFYRGVELYGCAMKPFLSDEELQRRPTYNSNVWGQTCCAEDLLAKEQQLPDLEEGEFILWENMGAYNQVLCSAFCGVPFPATRYVFVNNSRFNLEWISNVEEVSDFLSKTCSLVAKE</sequence>
<dbReference type="PANTHER" id="PTHR11482">
    <property type="entry name" value="ARGININE/DIAMINOPIMELATE/ORNITHINE DECARBOXYLASE"/>
    <property type="match status" value="1"/>
</dbReference>
<reference evidence="9" key="1">
    <citation type="journal article" date="2020" name="bioRxiv">
        <title>Chromosome-level reference genome of the European wasp spider Argiope bruennichi: a resource for studies on range expansion and evolutionary adaptation.</title>
        <authorList>
            <person name="Sheffer M.M."/>
            <person name="Hoppe A."/>
            <person name="Krehenwinkel H."/>
            <person name="Uhl G."/>
            <person name="Kuss A.W."/>
            <person name="Jensen L."/>
            <person name="Jensen C."/>
            <person name="Gillespie R.G."/>
            <person name="Hoff K.J."/>
            <person name="Prost S."/>
        </authorList>
    </citation>
    <scope>NUCLEOTIDE SEQUENCE</scope>
</reference>
<dbReference type="PANTHER" id="PTHR11482:SF6">
    <property type="entry name" value="ORNITHINE DECARBOXYLASE 1-RELATED"/>
    <property type="match status" value="1"/>
</dbReference>
<protein>
    <submittedName>
        <fullName evidence="9">Ornithine decarboxylase 1 like protein</fullName>
    </submittedName>
</protein>
<reference evidence="9" key="2">
    <citation type="submission" date="2020-06" db="EMBL/GenBank/DDBJ databases">
        <authorList>
            <person name="Sheffer M."/>
        </authorList>
    </citation>
    <scope>NUCLEOTIDE SEQUENCE</scope>
</reference>
<feature type="domain" description="Orn/DAP/Arg decarboxylase 2 N-terminal" evidence="8">
    <location>
        <begin position="2"/>
        <end position="221"/>
    </location>
</feature>
<feature type="modified residue" description="N6-(pyridoxal phosphate)lysine" evidence="7">
    <location>
        <position position="11"/>
    </location>
</feature>
<evidence type="ECO:0000313" key="9">
    <source>
        <dbReference type="EMBL" id="KAF8788061.1"/>
    </source>
</evidence>
<dbReference type="InterPro" id="IPR000183">
    <property type="entry name" value="Orn/DAP/Arg_de-COase"/>
</dbReference>
<comment type="similarity">
    <text evidence="2">Belongs to the Orn/Lys/Arg decarboxylase class-II family.</text>
</comment>
<keyword evidence="3 7" id="KW-0663">Pyridoxal phosphate</keyword>
<dbReference type="Pfam" id="PF02784">
    <property type="entry name" value="Orn_Arg_deC_N"/>
    <property type="match status" value="1"/>
</dbReference>
<dbReference type="InterPro" id="IPR022644">
    <property type="entry name" value="De-COase2_N"/>
</dbReference>
<dbReference type="InterPro" id="IPR009006">
    <property type="entry name" value="Ala_racemase/Decarboxylase_C"/>
</dbReference>
<dbReference type="FunFam" id="3.20.20.10:FF:000005">
    <property type="entry name" value="Ornithine decarboxylase"/>
    <property type="match status" value="1"/>
</dbReference>
<dbReference type="PRINTS" id="PR01182">
    <property type="entry name" value="ORNDCRBXLASE"/>
</dbReference>
<keyword evidence="4" id="KW-0620">Polyamine biosynthesis</keyword>
<feature type="active site" description="Proton donor" evidence="7">
    <location>
        <position position="299"/>
    </location>
</feature>
<comment type="function">
    <text evidence="6">Catalyzes the first and rate-limiting step of polyamine biosynthesis that converts ornithine into putrescine, which is the precursor for the polyamines, spermidine and spermine. Polyamines are essential for cell proliferation and are implicated in cellular processes, ranging from DNA replication to apoptosis.</text>
</comment>
<evidence type="ECO:0000256" key="2">
    <source>
        <dbReference type="ARBA" id="ARBA00008872"/>
    </source>
</evidence>
<gene>
    <name evidence="9" type="ORF">HNY73_009597</name>
</gene>
<evidence type="ECO:0000256" key="3">
    <source>
        <dbReference type="ARBA" id="ARBA00022898"/>
    </source>
</evidence>
<comment type="cofactor">
    <cofactor evidence="1 7">
        <name>pyridoxal 5'-phosphate</name>
        <dbReference type="ChEBI" id="CHEBI:597326"/>
    </cofactor>
</comment>
<keyword evidence="5" id="KW-0456">Lyase</keyword>
<evidence type="ECO:0000259" key="8">
    <source>
        <dbReference type="Pfam" id="PF02784"/>
    </source>
</evidence>
<evidence type="ECO:0000256" key="4">
    <source>
        <dbReference type="ARBA" id="ARBA00023115"/>
    </source>
</evidence>
<dbReference type="Gene3D" id="3.20.20.10">
    <property type="entry name" value="Alanine racemase"/>
    <property type="match status" value="1"/>
</dbReference>
<keyword evidence="10" id="KW-1185">Reference proteome</keyword>
<accession>A0A8T0FB01</accession>
<evidence type="ECO:0000313" key="10">
    <source>
        <dbReference type="Proteomes" id="UP000807504"/>
    </source>
</evidence>
<dbReference type="GO" id="GO:0004586">
    <property type="term" value="F:ornithine decarboxylase activity"/>
    <property type="evidence" value="ECO:0007669"/>
    <property type="project" value="TreeGrafter"/>
</dbReference>
<organism evidence="9 10">
    <name type="scientific">Argiope bruennichi</name>
    <name type="common">Wasp spider</name>
    <name type="synonym">Aranea bruennichi</name>
    <dbReference type="NCBI Taxonomy" id="94029"/>
    <lineage>
        <taxon>Eukaryota</taxon>
        <taxon>Metazoa</taxon>
        <taxon>Ecdysozoa</taxon>
        <taxon>Arthropoda</taxon>
        <taxon>Chelicerata</taxon>
        <taxon>Arachnida</taxon>
        <taxon>Araneae</taxon>
        <taxon>Araneomorphae</taxon>
        <taxon>Entelegynae</taxon>
        <taxon>Araneoidea</taxon>
        <taxon>Araneidae</taxon>
        <taxon>Argiope</taxon>
    </lineage>
</organism>
<dbReference type="Proteomes" id="UP000807504">
    <property type="component" value="Unassembled WGS sequence"/>
</dbReference>
<evidence type="ECO:0000256" key="5">
    <source>
        <dbReference type="ARBA" id="ARBA00023239"/>
    </source>
</evidence>
<dbReference type="CDD" id="cd00622">
    <property type="entry name" value="PLPDE_III_ODC"/>
    <property type="match status" value="1"/>
</dbReference>
<evidence type="ECO:0000256" key="1">
    <source>
        <dbReference type="ARBA" id="ARBA00001933"/>
    </source>
</evidence>
<dbReference type="InterPro" id="IPR029066">
    <property type="entry name" value="PLP-binding_barrel"/>
</dbReference>
<dbReference type="EMBL" id="JABXBU010000015">
    <property type="protein sequence ID" value="KAF8788061.1"/>
    <property type="molecule type" value="Genomic_DNA"/>
</dbReference>
<dbReference type="PRINTS" id="PR01179">
    <property type="entry name" value="ODADCRBXLASE"/>
</dbReference>
<evidence type="ECO:0000256" key="6">
    <source>
        <dbReference type="ARBA" id="ARBA00037173"/>
    </source>
</evidence>
<comment type="caution">
    <text evidence="9">The sequence shown here is derived from an EMBL/GenBank/DDBJ whole genome shotgun (WGS) entry which is preliminary data.</text>
</comment>
<dbReference type="SUPFAM" id="SSF51419">
    <property type="entry name" value="PLP-binding barrel"/>
    <property type="match status" value="1"/>
</dbReference>
<evidence type="ECO:0000256" key="7">
    <source>
        <dbReference type="PIRSR" id="PIRSR600183-50"/>
    </source>
</evidence>
<dbReference type="Gene3D" id="2.40.37.10">
    <property type="entry name" value="Lyase, Ornithine Decarboxylase, Chain A, domain 1"/>
    <property type="match status" value="1"/>
</dbReference>
<name>A0A8T0FB01_ARGBR</name>